<gene>
    <name evidence="3" type="ORF">PPSIR1_00180</name>
</gene>
<dbReference type="Pfam" id="PF13410">
    <property type="entry name" value="GST_C_2"/>
    <property type="match status" value="1"/>
</dbReference>
<dbReference type="STRING" id="391625.PPSIR1_00180"/>
<name>A6GEV1_9BACT</name>
<sequence length="328" mass="37798">MADASKPPEVASWETDMDADGFQRSRSPYRSPPPTAEAGRYVVYGSHACPWATRVKMLLFMLGLEDAVRYIDCDPVFGVIDEATQRTGWVFSEAYPDPLHGQPTLKDVYLLGNPRHDSKSTTPMLWDARDQAVLHNESWEMVPLLHDRFRELAEHPEVDLLPVDLREAIDARYQALYEPLLNGVYKAGFATKQAVYEQAVDAIFEALDGLEALLSRQRWMLGERFTFADVIVFPTLWRFDFVYAIHFKCGRRRIRDYPALSAYVREMVSWPVIRACNLVEQTREHYYRSHYNINPHRIVAKVDLGWMDAPHGREGLAAAEPLWFMRSS</sequence>
<protein>
    <submittedName>
        <fullName evidence="3">Glutathione S-transferase-like protein</fullName>
    </submittedName>
</protein>
<dbReference type="PANTHER" id="PTHR32419:SF6">
    <property type="entry name" value="GLUTATHIONE S-TRANSFERASE OMEGA-LIKE 1-RELATED"/>
    <property type="match status" value="1"/>
</dbReference>
<keyword evidence="3" id="KW-0808">Transferase</keyword>
<dbReference type="InterPro" id="IPR010987">
    <property type="entry name" value="Glutathione-S-Trfase_C-like"/>
</dbReference>
<feature type="region of interest" description="Disordered" evidence="1">
    <location>
        <begin position="1"/>
        <end position="34"/>
    </location>
</feature>
<evidence type="ECO:0000259" key="2">
    <source>
        <dbReference type="PROSITE" id="PS50405"/>
    </source>
</evidence>
<dbReference type="InterPro" id="IPR036282">
    <property type="entry name" value="Glutathione-S-Trfase_C_sf"/>
</dbReference>
<dbReference type="Proteomes" id="UP000005801">
    <property type="component" value="Unassembled WGS sequence"/>
</dbReference>
<dbReference type="InterPro" id="IPR047047">
    <property type="entry name" value="GST_Omega-like_C"/>
</dbReference>
<feature type="domain" description="GST C-terminal" evidence="2">
    <location>
        <begin position="151"/>
        <end position="289"/>
    </location>
</feature>
<dbReference type="GO" id="GO:0004364">
    <property type="term" value="F:glutathione transferase activity"/>
    <property type="evidence" value="ECO:0007669"/>
    <property type="project" value="InterPro"/>
</dbReference>
<dbReference type="Gene3D" id="1.20.1050.10">
    <property type="match status" value="1"/>
</dbReference>
<dbReference type="RefSeq" id="WP_006975241.1">
    <property type="nucleotide sequence ID" value="NZ_ABCS01000086.1"/>
</dbReference>
<comment type="caution">
    <text evidence="3">The sequence shown here is derived from an EMBL/GenBank/DDBJ whole genome shotgun (WGS) entry which is preliminary data.</text>
</comment>
<evidence type="ECO:0000256" key="1">
    <source>
        <dbReference type="SAM" id="MobiDB-lite"/>
    </source>
</evidence>
<accession>A6GEV1</accession>
<organism evidence="3 4">
    <name type="scientific">Plesiocystis pacifica SIR-1</name>
    <dbReference type="NCBI Taxonomy" id="391625"/>
    <lineage>
        <taxon>Bacteria</taxon>
        <taxon>Pseudomonadati</taxon>
        <taxon>Myxococcota</taxon>
        <taxon>Polyangia</taxon>
        <taxon>Nannocystales</taxon>
        <taxon>Nannocystaceae</taxon>
        <taxon>Plesiocystis</taxon>
    </lineage>
</organism>
<dbReference type="InterPro" id="IPR036249">
    <property type="entry name" value="Thioredoxin-like_sf"/>
</dbReference>
<dbReference type="PANTHER" id="PTHR32419">
    <property type="entry name" value="GLUTATHIONYL-HYDROQUINONE REDUCTASE"/>
    <property type="match status" value="1"/>
</dbReference>
<dbReference type="SUPFAM" id="SSF52833">
    <property type="entry name" value="Thioredoxin-like"/>
    <property type="match status" value="1"/>
</dbReference>
<dbReference type="OrthoDB" id="9769158at2"/>
<dbReference type="Gene3D" id="3.40.30.10">
    <property type="entry name" value="Glutaredoxin"/>
    <property type="match status" value="1"/>
</dbReference>
<dbReference type="SUPFAM" id="SSF47616">
    <property type="entry name" value="GST C-terminal domain-like"/>
    <property type="match status" value="1"/>
</dbReference>
<dbReference type="GO" id="GO:0005737">
    <property type="term" value="C:cytoplasm"/>
    <property type="evidence" value="ECO:0007669"/>
    <property type="project" value="TreeGrafter"/>
</dbReference>
<dbReference type="EMBL" id="ABCS01000086">
    <property type="protein sequence ID" value="EDM75613.1"/>
    <property type="molecule type" value="Genomic_DNA"/>
</dbReference>
<dbReference type="InterPro" id="IPR016639">
    <property type="entry name" value="GST_Omega/GSH"/>
</dbReference>
<dbReference type="CDD" id="cd03190">
    <property type="entry name" value="GST_C_Omega_like"/>
    <property type="match status" value="1"/>
</dbReference>
<evidence type="ECO:0000313" key="4">
    <source>
        <dbReference type="Proteomes" id="UP000005801"/>
    </source>
</evidence>
<keyword evidence="4" id="KW-1185">Reference proteome</keyword>
<proteinExistence type="predicted"/>
<dbReference type="AlphaFoldDB" id="A6GEV1"/>
<dbReference type="eggNOG" id="COG0435">
    <property type="taxonomic scope" value="Bacteria"/>
</dbReference>
<dbReference type="PROSITE" id="PS50405">
    <property type="entry name" value="GST_CTER"/>
    <property type="match status" value="1"/>
</dbReference>
<evidence type="ECO:0000313" key="3">
    <source>
        <dbReference type="EMBL" id="EDM75613.1"/>
    </source>
</evidence>
<reference evidence="3 4" key="1">
    <citation type="submission" date="2007-06" db="EMBL/GenBank/DDBJ databases">
        <authorList>
            <person name="Shimkets L."/>
            <person name="Ferriera S."/>
            <person name="Johnson J."/>
            <person name="Kravitz S."/>
            <person name="Beeson K."/>
            <person name="Sutton G."/>
            <person name="Rogers Y.-H."/>
            <person name="Friedman R."/>
            <person name="Frazier M."/>
            <person name="Venter J.C."/>
        </authorList>
    </citation>
    <scope>NUCLEOTIDE SEQUENCE [LARGE SCALE GENOMIC DNA]</scope>
    <source>
        <strain evidence="3 4">SIR-1</strain>
    </source>
</reference>